<dbReference type="EMBL" id="DXAY01000211">
    <property type="protein sequence ID" value="HIZ75363.1"/>
    <property type="molecule type" value="Genomic_DNA"/>
</dbReference>
<keyword evidence="2" id="KW-0472">Membrane</keyword>
<dbReference type="Pfam" id="PF05569">
    <property type="entry name" value="Peptidase_M56"/>
    <property type="match status" value="1"/>
</dbReference>
<accession>A0A9D2G9Y9</accession>
<dbReference type="InterPro" id="IPR052173">
    <property type="entry name" value="Beta-lactam_resp_regulator"/>
</dbReference>
<reference evidence="5" key="2">
    <citation type="submission" date="2021-04" db="EMBL/GenBank/DDBJ databases">
        <authorList>
            <person name="Gilroy R."/>
        </authorList>
    </citation>
    <scope>NUCLEOTIDE SEQUENCE</scope>
    <source>
        <strain evidence="5">CHK196-3914</strain>
    </source>
</reference>
<comment type="similarity">
    <text evidence="1">Belongs to the peptidase M56 family.</text>
</comment>
<evidence type="ECO:0000259" key="4">
    <source>
        <dbReference type="Pfam" id="PF05569"/>
    </source>
</evidence>
<feature type="transmembrane region" description="Helical" evidence="2">
    <location>
        <begin position="37"/>
        <end position="56"/>
    </location>
</feature>
<dbReference type="InterPro" id="IPR008756">
    <property type="entry name" value="Peptidase_M56"/>
</dbReference>
<reference evidence="5" key="1">
    <citation type="journal article" date="2021" name="PeerJ">
        <title>Extensive microbial diversity within the chicken gut microbiome revealed by metagenomics and culture.</title>
        <authorList>
            <person name="Gilroy R."/>
            <person name="Ravi A."/>
            <person name="Getino M."/>
            <person name="Pursley I."/>
            <person name="Horton D.L."/>
            <person name="Alikhan N.F."/>
            <person name="Baker D."/>
            <person name="Gharbi K."/>
            <person name="Hall N."/>
            <person name="Watson M."/>
            <person name="Adriaenssens E.M."/>
            <person name="Foster-Nyarko E."/>
            <person name="Jarju S."/>
            <person name="Secka A."/>
            <person name="Antonio M."/>
            <person name="Oren A."/>
            <person name="Chaudhuri R.R."/>
            <person name="La Ragione R."/>
            <person name="Hildebrand F."/>
            <person name="Pallen M.J."/>
        </authorList>
    </citation>
    <scope>NUCLEOTIDE SEQUENCE</scope>
    <source>
        <strain evidence="5">CHK196-3914</strain>
    </source>
</reference>
<evidence type="ECO:0000256" key="2">
    <source>
        <dbReference type="SAM" id="Phobius"/>
    </source>
</evidence>
<dbReference type="Pfam" id="PF00905">
    <property type="entry name" value="Transpeptidase"/>
    <property type="match status" value="1"/>
</dbReference>
<dbReference type="AlphaFoldDB" id="A0A9D2G9Y9"/>
<comment type="caution">
    <text evidence="5">The sequence shown here is derived from an EMBL/GenBank/DDBJ whole genome shotgun (WGS) entry which is preliminary data.</text>
</comment>
<dbReference type="PANTHER" id="PTHR34978:SF3">
    <property type="entry name" value="SLR0241 PROTEIN"/>
    <property type="match status" value="1"/>
</dbReference>
<feature type="transmembrane region" description="Helical" evidence="2">
    <location>
        <begin position="322"/>
        <end position="343"/>
    </location>
</feature>
<feature type="domain" description="Peptidase M56" evidence="4">
    <location>
        <begin position="13"/>
        <end position="307"/>
    </location>
</feature>
<dbReference type="Proteomes" id="UP000824116">
    <property type="component" value="Unassembled WGS sequence"/>
</dbReference>
<proteinExistence type="inferred from homology"/>
<feature type="transmembrane region" description="Helical" evidence="2">
    <location>
        <begin position="6"/>
        <end position="25"/>
    </location>
</feature>
<sequence length="601" mass="66508">MSGLSIRFLICNIFIVLFLSALMLIKRLLRGRIPEQTQYAMDFTCLAVLVIPFLPIRTEGIRNILYGLGRLGESASSGAGNTQVGAYTSSAASEAGWITDFAVSVDSRTSSAAGIILILIWLLGAVVMGALVFRAYLQLSRIDKSSLPLENPDACRIFRLCCAQLNLKKTLPAYTTPWLKSPVMTGIFRPRIYIPLHVIHDSDESELRYIMLHELNHYVRRDAVANLLMNLAGTVYWFNPFVWYALRQMRNDRETACDAGVLAVLDRQGRTGYGHTLISFAEKLALFPFTSGIGGSARQLEKRIRNIVSYHPLSAGARLRGAAAFILSMILLVSFVPLFPSFAASGEHYRFNTEGKNIDYIDLSSAFDGSEGSFVLYDAGADSWQIYNPDTATTRVSPNSTYKIYDALLALESGIISPEDSDMTWDGTEYPISAWNSDQDLSSALRNSVNWYFQSVDSRLGSYEVSRFFNRIGYGNGDTSGGLDSYWMESTLEISPVEQVELLTELYYNEFGFSQENIDAVKNSLFLSSNGDSSLYGKTGSGQVDGKEVTGWFVGYVEQKGNVYFFAVNLRNSDNASGSAASDLALSVLESRGIWEQETAL</sequence>
<keyword evidence="2" id="KW-1133">Transmembrane helix</keyword>
<organism evidence="5 6">
    <name type="scientific">Candidatus Mediterraneibacter stercoravium</name>
    <dbReference type="NCBI Taxonomy" id="2838685"/>
    <lineage>
        <taxon>Bacteria</taxon>
        <taxon>Bacillati</taxon>
        <taxon>Bacillota</taxon>
        <taxon>Clostridia</taxon>
        <taxon>Lachnospirales</taxon>
        <taxon>Lachnospiraceae</taxon>
        <taxon>Mediterraneibacter</taxon>
    </lineage>
</organism>
<feature type="transmembrane region" description="Helical" evidence="2">
    <location>
        <begin position="112"/>
        <end position="137"/>
    </location>
</feature>
<evidence type="ECO:0000313" key="5">
    <source>
        <dbReference type="EMBL" id="HIZ75363.1"/>
    </source>
</evidence>
<dbReference type="Gene3D" id="3.40.710.10">
    <property type="entry name" value="DD-peptidase/beta-lactamase superfamily"/>
    <property type="match status" value="1"/>
</dbReference>
<dbReference type="PANTHER" id="PTHR34978">
    <property type="entry name" value="POSSIBLE SENSOR-TRANSDUCER PROTEIN BLAR"/>
    <property type="match status" value="1"/>
</dbReference>
<dbReference type="NCBIfam" id="NF000326">
    <property type="entry name" value="blaR1_generic"/>
    <property type="match status" value="1"/>
</dbReference>
<dbReference type="InterPro" id="IPR001460">
    <property type="entry name" value="PCN-bd_Tpept"/>
</dbReference>
<dbReference type="SUPFAM" id="SSF56601">
    <property type="entry name" value="beta-lactamase/transpeptidase-like"/>
    <property type="match status" value="1"/>
</dbReference>
<dbReference type="CDD" id="cd07341">
    <property type="entry name" value="M56_BlaR1_MecR1_like"/>
    <property type="match status" value="1"/>
</dbReference>
<feature type="domain" description="Penicillin-binding protein transpeptidase" evidence="3">
    <location>
        <begin position="388"/>
        <end position="586"/>
    </location>
</feature>
<evidence type="ECO:0000256" key="1">
    <source>
        <dbReference type="ARBA" id="ARBA00011075"/>
    </source>
</evidence>
<gene>
    <name evidence="5" type="ORF">H9723_09030</name>
</gene>
<dbReference type="InterPro" id="IPR012338">
    <property type="entry name" value="Beta-lactam/transpept-like"/>
</dbReference>
<evidence type="ECO:0000259" key="3">
    <source>
        <dbReference type="Pfam" id="PF00905"/>
    </source>
</evidence>
<keyword evidence="2" id="KW-0812">Transmembrane</keyword>
<dbReference type="GO" id="GO:0008658">
    <property type="term" value="F:penicillin binding"/>
    <property type="evidence" value="ECO:0007669"/>
    <property type="project" value="InterPro"/>
</dbReference>
<evidence type="ECO:0000313" key="6">
    <source>
        <dbReference type="Proteomes" id="UP000824116"/>
    </source>
</evidence>
<protein>
    <submittedName>
        <fullName evidence="5">BlaR1 family beta-lactam sensor/signal transducer</fullName>
    </submittedName>
</protein>
<name>A0A9D2G9Y9_9FIRM</name>